<evidence type="ECO:0000256" key="7">
    <source>
        <dbReference type="SAM" id="Phobius"/>
    </source>
</evidence>
<dbReference type="EMBL" id="AP019309">
    <property type="protein sequence ID" value="BBH27462.1"/>
    <property type="molecule type" value="Genomic_DNA"/>
</dbReference>
<dbReference type="InParanoid" id="A0A3G9JAG4"/>
<proteinExistence type="inferred from homology"/>
<dbReference type="Proteomes" id="UP000268059">
    <property type="component" value="Chromosome"/>
</dbReference>
<gene>
    <name evidence="9" type="ORF">SG0102_23960</name>
</gene>
<organism evidence="9 10">
    <name type="scientific">Intestinibaculum porci</name>
    <dbReference type="NCBI Taxonomy" id="2487118"/>
    <lineage>
        <taxon>Bacteria</taxon>
        <taxon>Bacillati</taxon>
        <taxon>Bacillota</taxon>
        <taxon>Erysipelotrichia</taxon>
        <taxon>Erysipelotrichales</taxon>
        <taxon>Erysipelotrichaceae</taxon>
        <taxon>Intestinibaculum</taxon>
    </lineage>
</organism>
<dbReference type="OrthoDB" id="2360475at2"/>
<evidence type="ECO:0000256" key="4">
    <source>
        <dbReference type="ARBA" id="ARBA00022692"/>
    </source>
</evidence>
<dbReference type="FunCoup" id="A0A3G9JAG4">
    <property type="interactions" value="30"/>
</dbReference>
<keyword evidence="4 7" id="KW-0812">Transmembrane</keyword>
<dbReference type="Pfam" id="PF02706">
    <property type="entry name" value="Wzz"/>
    <property type="match status" value="1"/>
</dbReference>
<dbReference type="PANTHER" id="PTHR32309:SF13">
    <property type="entry name" value="FERRIC ENTEROBACTIN TRANSPORT PROTEIN FEPE"/>
    <property type="match status" value="1"/>
</dbReference>
<accession>A0A3G9JAG4</accession>
<evidence type="ECO:0000256" key="5">
    <source>
        <dbReference type="ARBA" id="ARBA00022989"/>
    </source>
</evidence>
<keyword evidence="5 7" id="KW-1133">Transmembrane helix</keyword>
<keyword evidence="6 7" id="KW-0472">Membrane</keyword>
<keyword evidence="10" id="KW-1185">Reference proteome</keyword>
<dbReference type="AlphaFoldDB" id="A0A3G9JAG4"/>
<dbReference type="InterPro" id="IPR050445">
    <property type="entry name" value="Bact_polysacc_biosynth/exp"/>
</dbReference>
<feature type="transmembrane region" description="Helical" evidence="7">
    <location>
        <begin position="184"/>
        <end position="204"/>
    </location>
</feature>
<evidence type="ECO:0000256" key="2">
    <source>
        <dbReference type="ARBA" id="ARBA00006683"/>
    </source>
</evidence>
<dbReference type="InterPro" id="IPR003856">
    <property type="entry name" value="LPS_length_determ_N"/>
</dbReference>
<evidence type="ECO:0000256" key="3">
    <source>
        <dbReference type="ARBA" id="ARBA00022475"/>
    </source>
</evidence>
<dbReference type="RefSeq" id="WP_125120182.1">
    <property type="nucleotide sequence ID" value="NZ_AP019309.1"/>
</dbReference>
<dbReference type="GO" id="GO:0005886">
    <property type="term" value="C:plasma membrane"/>
    <property type="evidence" value="ECO:0007669"/>
    <property type="project" value="UniProtKB-SubCell"/>
</dbReference>
<comment type="subcellular location">
    <subcellularLocation>
        <location evidence="1">Cell membrane</location>
        <topology evidence="1">Multi-pass membrane protein</topology>
    </subcellularLocation>
</comment>
<dbReference type="GO" id="GO:0004713">
    <property type="term" value="F:protein tyrosine kinase activity"/>
    <property type="evidence" value="ECO:0007669"/>
    <property type="project" value="TreeGrafter"/>
</dbReference>
<sequence>MNTEVIERENVDDTIEIDLKAMFLKLKSLWYVCVIGLLVGSLVGVFYYSVLSTPKYESTSMVYLRSSSKKLSLESLQLNTSLTQDYQIIFTSRPNIEAVIKDLHLKYTVDQLKSMITISNPDETRILQVTVKSTSAKEAKNIANDLVDQGMDDIREIDSQEPFVVERGIANTNRVGLGLAKTTVLCGLIGLVACAAFIIVKFIVNDAFTSSDEVESTLGLPVLAVIAEEKSLSYAKLTSKKGKRHHGHKEHQESK</sequence>
<feature type="transmembrane region" description="Helical" evidence="7">
    <location>
        <begin position="29"/>
        <end position="51"/>
    </location>
</feature>
<dbReference type="PANTHER" id="PTHR32309">
    <property type="entry name" value="TYROSINE-PROTEIN KINASE"/>
    <property type="match status" value="1"/>
</dbReference>
<evidence type="ECO:0000259" key="8">
    <source>
        <dbReference type="Pfam" id="PF02706"/>
    </source>
</evidence>
<comment type="similarity">
    <text evidence="2">Belongs to the CpsC/CapA family.</text>
</comment>
<evidence type="ECO:0000256" key="1">
    <source>
        <dbReference type="ARBA" id="ARBA00004651"/>
    </source>
</evidence>
<name>A0A3G9JAG4_9FIRM</name>
<feature type="domain" description="Polysaccharide chain length determinant N-terminal" evidence="8">
    <location>
        <begin position="16"/>
        <end position="103"/>
    </location>
</feature>
<evidence type="ECO:0000256" key="6">
    <source>
        <dbReference type="ARBA" id="ARBA00023136"/>
    </source>
</evidence>
<reference evidence="9 10" key="1">
    <citation type="submission" date="2018-11" db="EMBL/GenBank/DDBJ databases">
        <title>Novel Erysipelotrichaceae bacterium isolated from small intestine of a swine.</title>
        <authorList>
            <person name="Kim J.S."/>
            <person name="Choe H."/>
            <person name="Lee Y.R."/>
            <person name="Kim K.M."/>
            <person name="Park D.S."/>
        </authorList>
    </citation>
    <scope>NUCLEOTIDE SEQUENCE [LARGE SCALE GENOMIC DNA]</scope>
    <source>
        <strain evidence="9 10">SG0102</strain>
    </source>
</reference>
<evidence type="ECO:0000313" key="10">
    <source>
        <dbReference type="Proteomes" id="UP000268059"/>
    </source>
</evidence>
<dbReference type="KEGG" id="ebm:SG0102_23960"/>
<protein>
    <recommendedName>
        <fullName evidence="8">Polysaccharide chain length determinant N-terminal domain-containing protein</fullName>
    </recommendedName>
</protein>
<keyword evidence="3" id="KW-1003">Cell membrane</keyword>
<evidence type="ECO:0000313" key="9">
    <source>
        <dbReference type="EMBL" id="BBH27462.1"/>
    </source>
</evidence>